<evidence type="ECO:0000313" key="3">
    <source>
        <dbReference type="Proteomes" id="UP001239445"/>
    </source>
</evidence>
<evidence type="ECO:0000313" key="2">
    <source>
        <dbReference type="EMBL" id="KAK1750283.1"/>
    </source>
</evidence>
<accession>A0AAJ0F4E8</accession>
<comment type="caution">
    <text evidence="2">The sequence shown here is derived from an EMBL/GenBank/DDBJ whole genome shotgun (WGS) entry which is preliminary data.</text>
</comment>
<feature type="transmembrane region" description="Helical" evidence="1">
    <location>
        <begin position="12"/>
        <end position="34"/>
    </location>
</feature>
<dbReference type="EMBL" id="MU839848">
    <property type="protein sequence ID" value="KAK1750283.1"/>
    <property type="molecule type" value="Genomic_DNA"/>
</dbReference>
<reference evidence="2" key="1">
    <citation type="submission" date="2023-06" db="EMBL/GenBank/DDBJ databases">
        <title>Genome-scale phylogeny and comparative genomics of the fungal order Sordariales.</title>
        <authorList>
            <consortium name="Lawrence Berkeley National Laboratory"/>
            <person name="Hensen N."/>
            <person name="Bonometti L."/>
            <person name="Westerberg I."/>
            <person name="Brannstrom I.O."/>
            <person name="Guillou S."/>
            <person name="Cros-Aarteil S."/>
            <person name="Calhoun S."/>
            <person name="Haridas S."/>
            <person name="Kuo A."/>
            <person name="Mondo S."/>
            <person name="Pangilinan J."/>
            <person name="Riley R."/>
            <person name="Labutti K."/>
            <person name="Andreopoulos B."/>
            <person name="Lipzen A."/>
            <person name="Chen C."/>
            <person name="Yanf M."/>
            <person name="Daum C."/>
            <person name="Ng V."/>
            <person name="Clum A."/>
            <person name="Steindorff A."/>
            <person name="Ohm R."/>
            <person name="Martin F."/>
            <person name="Silar P."/>
            <person name="Natvig D."/>
            <person name="Lalanne C."/>
            <person name="Gautier V."/>
            <person name="Ament-Velasquez S.L."/>
            <person name="Kruys A."/>
            <person name="Hutchinson M.I."/>
            <person name="Powell A.J."/>
            <person name="Barry K."/>
            <person name="Miller A.N."/>
            <person name="Grigoriev I.V."/>
            <person name="Debuchy R."/>
            <person name="Gladieux P."/>
            <person name="Thoren M.H."/>
            <person name="Johannesson H."/>
        </authorList>
    </citation>
    <scope>NUCLEOTIDE SEQUENCE</scope>
    <source>
        <strain evidence="2">PSN4</strain>
    </source>
</reference>
<dbReference type="Proteomes" id="UP001239445">
    <property type="component" value="Unassembled WGS sequence"/>
</dbReference>
<keyword evidence="1" id="KW-0472">Membrane</keyword>
<keyword evidence="1" id="KW-0812">Transmembrane</keyword>
<sequence>MLKQFANMQQLFLWLTALAVSPPRYLVGVTWWVLRLLYRAAWRRAPVWAQTRLKAPPDTRESPPAFWPAYRRPSAALILGVLTTAMVVFTFLAGEAVRRERNIWRAHNSWHWAYARNQGWVPRHPSLVPFEADYKLAVEPLLDRIVDVVHMFMFVGGYGQPDRPGERFVKWLLMEQV</sequence>
<protein>
    <submittedName>
        <fullName evidence="2">Uncharacterized protein</fullName>
    </submittedName>
</protein>
<name>A0AAJ0F4E8_9PEZI</name>
<proteinExistence type="predicted"/>
<keyword evidence="1" id="KW-1133">Transmembrane helix</keyword>
<dbReference type="AlphaFoldDB" id="A0AAJ0F4E8"/>
<keyword evidence="3" id="KW-1185">Reference proteome</keyword>
<feature type="transmembrane region" description="Helical" evidence="1">
    <location>
        <begin position="75"/>
        <end position="97"/>
    </location>
</feature>
<organism evidence="2 3">
    <name type="scientific">Echria macrotheca</name>
    <dbReference type="NCBI Taxonomy" id="438768"/>
    <lineage>
        <taxon>Eukaryota</taxon>
        <taxon>Fungi</taxon>
        <taxon>Dikarya</taxon>
        <taxon>Ascomycota</taxon>
        <taxon>Pezizomycotina</taxon>
        <taxon>Sordariomycetes</taxon>
        <taxon>Sordariomycetidae</taxon>
        <taxon>Sordariales</taxon>
        <taxon>Schizotheciaceae</taxon>
        <taxon>Echria</taxon>
    </lineage>
</organism>
<evidence type="ECO:0000256" key="1">
    <source>
        <dbReference type="SAM" id="Phobius"/>
    </source>
</evidence>
<gene>
    <name evidence="2" type="ORF">QBC47DRAFT_394399</name>
</gene>